<dbReference type="SMART" id="SM00320">
    <property type="entry name" value="WD40"/>
    <property type="match status" value="5"/>
</dbReference>
<dbReference type="PROSITE" id="PS00678">
    <property type="entry name" value="WD_REPEATS_1"/>
    <property type="match status" value="1"/>
</dbReference>
<name>A0A023B7E9_GRENI</name>
<evidence type="ECO:0000256" key="5">
    <source>
        <dbReference type="SAM" id="MobiDB-lite"/>
    </source>
</evidence>
<dbReference type="SUPFAM" id="SSF50978">
    <property type="entry name" value="WD40 repeat-like"/>
    <property type="match status" value="1"/>
</dbReference>
<evidence type="ECO:0000256" key="2">
    <source>
        <dbReference type="ARBA" id="ARBA00022574"/>
    </source>
</evidence>
<dbReference type="Gene3D" id="2.130.10.10">
    <property type="entry name" value="YVTN repeat-like/Quinoprotein amine dehydrogenase"/>
    <property type="match status" value="1"/>
</dbReference>
<protein>
    <submittedName>
        <fullName evidence="6">Periodic tryptophan 1-like protein</fullName>
    </submittedName>
</protein>
<feature type="repeat" description="WD" evidence="4">
    <location>
        <begin position="224"/>
        <end position="263"/>
    </location>
</feature>
<dbReference type="eggNOG" id="KOG0270">
    <property type="taxonomic scope" value="Eukaryota"/>
</dbReference>
<dbReference type="Proteomes" id="UP000019763">
    <property type="component" value="Unassembled WGS sequence"/>
</dbReference>
<comment type="caution">
    <text evidence="6">The sequence shown here is derived from an EMBL/GenBank/DDBJ whole genome shotgun (WGS) entry which is preliminary data.</text>
</comment>
<dbReference type="PANTHER" id="PTHR14091:SF0">
    <property type="entry name" value="PERIODIC TRYPTOPHAN PROTEIN 1 HOMOLOG"/>
    <property type="match status" value="1"/>
</dbReference>
<proteinExistence type="predicted"/>
<dbReference type="PANTHER" id="PTHR14091">
    <property type="entry name" value="PERIODIC TRYPTOPHAN PROTEIN 1"/>
    <property type="match status" value="1"/>
</dbReference>
<evidence type="ECO:0000313" key="7">
    <source>
        <dbReference type="Proteomes" id="UP000019763"/>
    </source>
</evidence>
<dbReference type="InterPro" id="IPR044285">
    <property type="entry name" value="PWP1"/>
</dbReference>
<dbReference type="GeneID" id="22912573"/>
<accession>A0A023B7E9</accession>
<dbReference type="InterPro" id="IPR036322">
    <property type="entry name" value="WD40_repeat_dom_sf"/>
</dbReference>
<dbReference type="InterPro" id="IPR001680">
    <property type="entry name" value="WD40_rpt"/>
</dbReference>
<evidence type="ECO:0000256" key="4">
    <source>
        <dbReference type="PROSITE-ProRule" id="PRU00221"/>
    </source>
</evidence>
<keyword evidence="7" id="KW-1185">Reference proteome</keyword>
<dbReference type="Pfam" id="PF00400">
    <property type="entry name" value="WD40"/>
    <property type="match status" value="2"/>
</dbReference>
<evidence type="ECO:0000256" key="3">
    <source>
        <dbReference type="ARBA" id="ARBA00022737"/>
    </source>
</evidence>
<dbReference type="InterPro" id="IPR019775">
    <property type="entry name" value="WD40_repeat_CS"/>
</dbReference>
<evidence type="ECO:0000313" key="6">
    <source>
        <dbReference type="EMBL" id="EZG67243.1"/>
    </source>
</evidence>
<dbReference type="GO" id="GO:0005634">
    <property type="term" value="C:nucleus"/>
    <property type="evidence" value="ECO:0007669"/>
    <property type="project" value="TreeGrafter"/>
</dbReference>
<evidence type="ECO:0000256" key="1">
    <source>
        <dbReference type="ARBA" id="ARBA00022553"/>
    </source>
</evidence>
<sequence length="451" mass="49213">MEEEAVSIKTCVLWIPRGVAAEKPSVVDVAEDQLTTAGAGKRADRASVEIASDGASQDQDQSQAASAACQDAFEKEFRMDGYDREEADGSNWFSTTKKDLELMAKADPYLDPKELAAMEAENAVDLRIDAKKDLPLVLGSVEGGDDCTVETYLYDEEAAESYTHHAIVMQAFPLCMEYLPIFGHKRRRQYIAVGTFLPVIEIYNNDRINQLEPDFVLDTKDCHHDEAVSALQVNPKQPHILLSLSHDRSAILWDLATKQPLKKLSALAEDKINCGQWHPEGHVFACGSEDETIRIVHAASGRSSAVQVGEVVESLTWLRGQPNLLVAGASDGSLFAYHVDDQAARKVWETTVSDSPVLCVADCLIPGLLLCGCEDGAACVYDTRTLPFTKVATKDMQAGPLYHAQASPDVPSLVAFAATDSVIWDLLYEQPVRTAFGLAEPNSDEAPTQTP</sequence>
<dbReference type="EMBL" id="AFNH02000528">
    <property type="protein sequence ID" value="EZG67243.1"/>
    <property type="molecule type" value="Genomic_DNA"/>
</dbReference>
<gene>
    <name evidence="6" type="ORF">GNI_070290</name>
</gene>
<reference evidence="6" key="1">
    <citation type="submission" date="2013-12" db="EMBL/GenBank/DDBJ databases">
        <authorList>
            <person name="Omoto C.K."/>
            <person name="Sibley D."/>
            <person name="Venepally P."/>
            <person name="Hadjithomas M."/>
            <person name="Karamycheva S."/>
            <person name="Brunk B."/>
            <person name="Roos D."/>
            <person name="Caler E."/>
            <person name="Lorenzi H."/>
        </authorList>
    </citation>
    <scope>NUCLEOTIDE SEQUENCE</scope>
</reference>
<feature type="region of interest" description="Disordered" evidence="5">
    <location>
        <begin position="37"/>
        <end position="67"/>
    </location>
</feature>
<feature type="compositionally biased region" description="Low complexity" evidence="5">
    <location>
        <begin position="51"/>
        <end position="67"/>
    </location>
</feature>
<organism evidence="6 7">
    <name type="scientific">Gregarina niphandrodes</name>
    <name type="common">Septate eugregarine</name>
    <dbReference type="NCBI Taxonomy" id="110365"/>
    <lineage>
        <taxon>Eukaryota</taxon>
        <taxon>Sar</taxon>
        <taxon>Alveolata</taxon>
        <taxon>Apicomplexa</taxon>
        <taxon>Conoidasida</taxon>
        <taxon>Gregarinasina</taxon>
        <taxon>Eugregarinorida</taxon>
        <taxon>Gregarinidae</taxon>
        <taxon>Gregarina</taxon>
    </lineage>
</organism>
<dbReference type="AlphaFoldDB" id="A0A023B7E9"/>
<keyword evidence="2 4" id="KW-0853">WD repeat</keyword>
<dbReference type="VEuPathDB" id="CryptoDB:GNI_070290"/>
<dbReference type="GO" id="GO:0006364">
    <property type="term" value="P:rRNA processing"/>
    <property type="evidence" value="ECO:0007669"/>
    <property type="project" value="InterPro"/>
</dbReference>
<dbReference type="InterPro" id="IPR015943">
    <property type="entry name" value="WD40/YVTN_repeat-like_dom_sf"/>
</dbReference>
<dbReference type="OMA" id="TPESTIW"/>
<dbReference type="PROSITE" id="PS50082">
    <property type="entry name" value="WD_REPEATS_2"/>
    <property type="match status" value="1"/>
</dbReference>
<dbReference type="RefSeq" id="XP_011130288.1">
    <property type="nucleotide sequence ID" value="XM_011131986.1"/>
</dbReference>
<dbReference type="OrthoDB" id="270624at2759"/>
<keyword evidence="3" id="KW-0677">Repeat</keyword>
<keyword evidence="1" id="KW-0597">Phosphoprotein</keyword>